<evidence type="ECO:0000313" key="8">
    <source>
        <dbReference type="EMBL" id="MEC5385430.1"/>
    </source>
</evidence>
<dbReference type="InterPro" id="IPR004561">
    <property type="entry name" value="IsoChor_synthase"/>
</dbReference>
<dbReference type="EC" id="5.4.4.2" evidence="3"/>
<dbReference type="SUPFAM" id="SSF56322">
    <property type="entry name" value="ADC synthase"/>
    <property type="match status" value="1"/>
</dbReference>
<evidence type="ECO:0000256" key="2">
    <source>
        <dbReference type="ARBA" id="ARBA00005297"/>
    </source>
</evidence>
<name>A0ABU6K2H7_9RHOO</name>
<dbReference type="InterPro" id="IPR005801">
    <property type="entry name" value="ADC_synthase"/>
</dbReference>
<evidence type="ECO:0000259" key="7">
    <source>
        <dbReference type="Pfam" id="PF00425"/>
    </source>
</evidence>
<comment type="caution">
    <text evidence="8">The sequence shown here is derived from an EMBL/GenBank/DDBJ whole genome shotgun (WGS) entry which is preliminary data.</text>
</comment>
<proteinExistence type="inferred from homology"/>
<feature type="domain" description="Chorismate-utilising enzyme C-terminal" evidence="7">
    <location>
        <begin position="156"/>
        <end position="416"/>
    </location>
</feature>
<dbReference type="RefSeq" id="WP_327598385.1">
    <property type="nucleotide sequence ID" value="NZ_JAYXHS010000001.1"/>
</dbReference>
<comment type="catalytic activity">
    <reaction evidence="1">
        <text>chorismate = isochorismate</text>
        <dbReference type="Rhea" id="RHEA:18985"/>
        <dbReference type="ChEBI" id="CHEBI:29748"/>
        <dbReference type="ChEBI" id="CHEBI:29780"/>
        <dbReference type="EC" id="5.4.4.2"/>
    </reaction>
</comment>
<dbReference type="Proteomes" id="UP001331561">
    <property type="component" value="Unassembled WGS sequence"/>
</dbReference>
<accession>A0ABU6K2H7</accession>
<dbReference type="InterPro" id="IPR015890">
    <property type="entry name" value="Chorismate_C"/>
</dbReference>
<sequence>MNDMFRPNTSRPYPSGFGSSPNLPGDDGAPGRNAFAVLDRQAQRSDALFERYVPGSSLFASPRNAFLTHGASLVMPAVSASSLAWRAAEFQRNAQREGHSGLLMGAVPFQLDAPAHLFSPARVERAAGVHSMEALPVQRQDGVDARRGMIATPTPRGYEHNVGEAVARIKRGELEKVVMSRALKVDTRIDLPALLRTLACRNTRGYTYAIDLAGGPANEPGKRRTLIGASPELLVARHGRLVASHPLAGSIPRSADPVEDARRAEGLLASAKDLHEHALVVDAVAAALQPYCRELIVPKAPSLVSTATMWHLATEVKGDLADPATTSLELALALHPTPAVCGYPTADARNFINEVEGFDRGFFTGLVGWCDAEGNGEWAVTIRCAVVDDDSATLYAGAGIVGASDPSLELAETSAKLRTMLGAMGLEAVLETLS</sequence>
<evidence type="ECO:0000256" key="4">
    <source>
        <dbReference type="ARBA" id="ARBA00023235"/>
    </source>
</evidence>
<dbReference type="EMBL" id="JAYXHS010000001">
    <property type="protein sequence ID" value="MEC5385430.1"/>
    <property type="molecule type" value="Genomic_DNA"/>
</dbReference>
<evidence type="ECO:0000313" key="9">
    <source>
        <dbReference type="Proteomes" id="UP001331561"/>
    </source>
</evidence>
<evidence type="ECO:0000256" key="3">
    <source>
        <dbReference type="ARBA" id="ARBA00012824"/>
    </source>
</evidence>
<comment type="similarity">
    <text evidence="2">Belongs to the isochorismate synthase family.</text>
</comment>
<keyword evidence="4 8" id="KW-0413">Isomerase</keyword>
<protein>
    <recommendedName>
        <fullName evidence="3">isochorismate synthase</fullName>
        <ecNumber evidence="3">5.4.4.2</ecNumber>
    </recommendedName>
    <alternativeName>
        <fullName evidence="5">Isochorismate mutase</fullName>
    </alternativeName>
</protein>
<organism evidence="8 9">
    <name type="scientific">Uliginosibacterium silvisoli</name>
    <dbReference type="NCBI Taxonomy" id="3114758"/>
    <lineage>
        <taxon>Bacteria</taxon>
        <taxon>Pseudomonadati</taxon>
        <taxon>Pseudomonadota</taxon>
        <taxon>Betaproteobacteria</taxon>
        <taxon>Rhodocyclales</taxon>
        <taxon>Zoogloeaceae</taxon>
        <taxon>Uliginosibacterium</taxon>
    </lineage>
</organism>
<feature type="compositionally biased region" description="Polar residues" evidence="6">
    <location>
        <begin position="7"/>
        <end position="22"/>
    </location>
</feature>
<gene>
    <name evidence="8" type="ORF">VVD49_06820</name>
</gene>
<evidence type="ECO:0000256" key="6">
    <source>
        <dbReference type="SAM" id="MobiDB-lite"/>
    </source>
</evidence>
<reference evidence="8 9" key="1">
    <citation type="submission" date="2024-01" db="EMBL/GenBank/DDBJ databases">
        <title>Uliginosibacterium soil sp. nov.</title>
        <authorList>
            <person name="Lv Y."/>
        </authorList>
    </citation>
    <scope>NUCLEOTIDE SEQUENCE [LARGE SCALE GENOMIC DNA]</scope>
    <source>
        <strain evidence="8 9">H3</strain>
    </source>
</reference>
<evidence type="ECO:0000256" key="5">
    <source>
        <dbReference type="ARBA" id="ARBA00041564"/>
    </source>
</evidence>
<keyword evidence="9" id="KW-1185">Reference proteome</keyword>
<dbReference type="GO" id="GO:0008909">
    <property type="term" value="F:isochorismate synthase activity"/>
    <property type="evidence" value="ECO:0007669"/>
    <property type="project" value="UniProtKB-EC"/>
</dbReference>
<dbReference type="Pfam" id="PF00425">
    <property type="entry name" value="Chorismate_bind"/>
    <property type="match status" value="1"/>
</dbReference>
<dbReference type="NCBIfam" id="TIGR00543">
    <property type="entry name" value="isochor_syn"/>
    <property type="match status" value="1"/>
</dbReference>
<evidence type="ECO:0000256" key="1">
    <source>
        <dbReference type="ARBA" id="ARBA00000799"/>
    </source>
</evidence>
<dbReference type="Gene3D" id="3.60.120.10">
    <property type="entry name" value="Anthranilate synthase"/>
    <property type="match status" value="1"/>
</dbReference>
<dbReference type="PANTHER" id="PTHR42839:SF2">
    <property type="entry name" value="ISOCHORISMATE SYNTHASE ENTC"/>
    <property type="match status" value="1"/>
</dbReference>
<dbReference type="PANTHER" id="PTHR42839">
    <property type="entry name" value="ISOCHORISMATE SYNTHASE ENTC"/>
    <property type="match status" value="1"/>
</dbReference>
<feature type="region of interest" description="Disordered" evidence="6">
    <location>
        <begin position="1"/>
        <end position="33"/>
    </location>
</feature>